<organism evidence="1 2">
    <name type="scientific">Shewanella cutis</name>
    <dbReference type="NCBI Taxonomy" id="2766780"/>
    <lineage>
        <taxon>Bacteria</taxon>
        <taxon>Pseudomonadati</taxon>
        <taxon>Pseudomonadota</taxon>
        <taxon>Gammaproteobacteria</taxon>
        <taxon>Alteromonadales</taxon>
        <taxon>Shewanellaceae</taxon>
        <taxon>Shewanella</taxon>
    </lineage>
</organism>
<sequence>MQSPISIGCECGGPEDGGISRLKVELFHALEKHVTSTHCDSVDQYALVLRVDGEFAKYGLEGVHRVRFAKKSRYLTADIQIPESVWRLAREEDLRLYLGSSLRSAIEILVARLKKAGIAVVEISLYTEMNVAITEFTQRASAANYSL</sequence>
<reference evidence="1 2" key="1">
    <citation type="submission" date="2020-08" db="EMBL/GenBank/DDBJ databases">
        <title>Whole genome sequence of Shewanella sp strain PS-2.</title>
        <authorList>
            <person name="Das S.K."/>
        </authorList>
    </citation>
    <scope>NUCLEOTIDE SEQUENCE [LARGE SCALE GENOMIC DNA]</scope>
    <source>
        <strain evidence="1 2">PS-2</strain>
    </source>
</reference>
<evidence type="ECO:0000313" key="1">
    <source>
        <dbReference type="EMBL" id="MCG9963204.1"/>
    </source>
</evidence>
<keyword evidence="2" id="KW-1185">Reference proteome</keyword>
<protein>
    <submittedName>
        <fullName evidence="1">Uncharacterized protein</fullName>
    </submittedName>
</protein>
<accession>A0ABS9QS77</accession>
<comment type="caution">
    <text evidence="1">The sequence shown here is derived from an EMBL/GenBank/DDBJ whole genome shotgun (WGS) entry which is preliminary data.</text>
</comment>
<name>A0ABS9QS77_9GAMM</name>
<gene>
    <name evidence="1" type="ORF">H9J30_04575</name>
</gene>
<dbReference type="RefSeq" id="WP_240129926.1">
    <property type="nucleotide sequence ID" value="NZ_JACSDI010000001.1"/>
</dbReference>
<proteinExistence type="predicted"/>
<dbReference type="EMBL" id="JACSDI010000001">
    <property type="protein sequence ID" value="MCG9963204.1"/>
    <property type="molecule type" value="Genomic_DNA"/>
</dbReference>
<evidence type="ECO:0000313" key="2">
    <source>
        <dbReference type="Proteomes" id="UP000829384"/>
    </source>
</evidence>
<dbReference type="Proteomes" id="UP000829384">
    <property type="component" value="Unassembled WGS sequence"/>
</dbReference>